<feature type="region of interest" description="Disordered" evidence="8">
    <location>
        <begin position="823"/>
        <end position="847"/>
    </location>
</feature>
<dbReference type="InterPro" id="IPR036804">
    <property type="entry name" value="CheR_N_sf"/>
</dbReference>
<dbReference type="PROSITE" id="PS50123">
    <property type="entry name" value="CHER"/>
    <property type="match status" value="1"/>
</dbReference>
<dbReference type="PRINTS" id="PR00996">
    <property type="entry name" value="CHERMTFRASE"/>
</dbReference>
<dbReference type="InterPro" id="IPR035909">
    <property type="entry name" value="CheB_C"/>
</dbReference>
<keyword evidence="6" id="KW-0378">Hydrolase</keyword>
<keyword evidence="12" id="KW-1185">Reference proteome</keyword>
<evidence type="ECO:0000256" key="8">
    <source>
        <dbReference type="SAM" id="MobiDB-lite"/>
    </source>
</evidence>
<dbReference type="InterPro" id="IPR029063">
    <property type="entry name" value="SAM-dependent_MTases_sf"/>
</dbReference>
<dbReference type="Gene3D" id="3.40.50.180">
    <property type="entry name" value="Methylesterase CheB, C-terminal domain"/>
    <property type="match status" value="1"/>
</dbReference>
<dbReference type="KEGG" id="rmar:GBA65_04560"/>
<keyword evidence="6" id="KW-0145">Chemotaxis</keyword>
<keyword evidence="3" id="KW-0489">Methyltransferase</keyword>
<evidence type="ECO:0000256" key="1">
    <source>
        <dbReference type="ARBA" id="ARBA00001541"/>
    </source>
</evidence>
<protein>
    <recommendedName>
        <fullName evidence="2">protein-glutamate O-methyltransferase</fullName>
        <ecNumber evidence="2">2.1.1.80</ecNumber>
    </recommendedName>
</protein>
<dbReference type="SUPFAM" id="SSF53335">
    <property type="entry name" value="S-adenosyl-L-methionine-dependent methyltransferases"/>
    <property type="match status" value="1"/>
</dbReference>
<dbReference type="Gene3D" id="1.10.155.10">
    <property type="entry name" value="Chemotaxis receptor methyltransferase CheR, N-terminal domain"/>
    <property type="match status" value="1"/>
</dbReference>
<dbReference type="AlphaFoldDB" id="A0A6G8PU05"/>
<dbReference type="EC" id="2.1.1.80" evidence="2"/>
<evidence type="ECO:0000256" key="4">
    <source>
        <dbReference type="ARBA" id="ARBA00022679"/>
    </source>
</evidence>
<keyword evidence="5" id="KW-0949">S-adenosyl-L-methionine</keyword>
<dbReference type="GO" id="GO:0005737">
    <property type="term" value="C:cytoplasm"/>
    <property type="evidence" value="ECO:0007669"/>
    <property type="project" value="InterPro"/>
</dbReference>
<dbReference type="GO" id="GO:0032259">
    <property type="term" value="P:methylation"/>
    <property type="evidence" value="ECO:0007669"/>
    <property type="project" value="UniProtKB-KW"/>
</dbReference>
<dbReference type="GO" id="GO:0000156">
    <property type="term" value="F:phosphorelay response regulator activity"/>
    <property type="evidence" value="ECO:0007669"/>
    <property type="project" value="InterPro"/>
</dbReference>
<feature type="domain" description="CheB-type methylesterase" evidence="9">
    <location>
        <begin position="5"/>
        <end position="162"/>
    </location>
</feature>
<sequence>MSEAPFTQLVAVGSSAGGIEALSRIVSALPEDFPAPVVIAQHLDPAHVSHLESILSRGSALPVRTVSDKEPLEAGVVFVVPANRHVRITDSEIGFHEDSSERPKPSVDLLLGSAAEVFGENLVAVVLTGTGSDGTDGARMVSERGGTVVVQDPRTAEFPSMPASLAPNTVDVVADLDEIPRVVSDLLAEAGGTKETPEDEQRELRRILEWLRETHGVDFGSYKGSTIGRRLRRRMAAVGRPTIAEYRRYLEERPDEYRNLVNSFLIKVTEFFRDAEHFDYLKEEVLPRLIEEARRQNRGLRIWSAGCATGEEAYSLAITVSELLGSERGLFDARIFATDIDEDAIRFARRGVYPPSSVRGLSEERLNRFFEEADGQYAIKKSVRGMIVFGEHDLSRRSPFPNMDLCVSRNVLIYFAPELQRRALQLFAYSLRDGGDLVLGKAETVSPLSEYFAPVSRQFKVYRRHGERFLLPSLPVPAPSPAPEHGGTARKPPLSATQGPTGERAQGRAEAPQGARGEDDLSRIPVGLVIVDHRYDIRAINAAARHLLSIHGSAVGEDFLHAMREAPYAEVRAAVDVAFRDGESAATGEFALEDAATGEPRYLRLDCYPRRSESGPAETAMVVVNDVTGGALERRGLEERIASLDAELRETEREAEADRARLRAQNERLIEANRRLEEANRELGGLNEGLQAAYEESLMTSEEAQAATEEVETLNEELQATNEELETLNEELQATIEELNTTNEDLQARSAELQEMARTREEERRASETARMRLEAVLQGIVDAVLAVDAGGTVLFSNEVFRRRFGDGEVGDKGSGARLGHFPVLSEDGEPLPAEETPQARTSRGEEFETRFATRAKDGTLCRFEARGRPLPDGATGGVVVIRGVPED</sequence>
<dbReference type="GO" id="GO:0008984">
    <property type="term" value="F:protein-glutamate methylesterase activity"/>
    <property type="evidence" value="ECO:0007669"/>
    <property type="project" value="InterPro"/>
</dbReference>
<dbReference type="InterPro" id="IPR022641">
    <property type="entry name" value="CheR_N"/>
</dbReference>
<dbReference type="PROSITE" id="PS50122">
    <property type="entry name" value="CHEB"/>
    <property type="match status" value="1"/>
</dbReference>
<dbReference type="SUPFAM" id="SSF55785">
    <property type="entry name" value="PYP-like sensor domain (PAS domain)"/>
    <property type="match status" value="2"/>
</dbReference>
<dbReference type="Pfam" id="PF01339">
    <property type="entry name" value="CheB_methylest"/>
    <property type="match status" value="1"/>
</dbReference>
<keyword evidence="4" id="KW-0808">Transferase</keyword>
<feature type="region of interest" description="Disordered" evidence="8">
    <location>
        <begin position="473"/>
        <end position="519"/>
    </location>
</feature>
<evidence type="ECO:0000313" key="11">
    <source>
        <dbReference type="EMBL" id="QIN77910.1"/>
    </source>
</evidence>
<dbReference type="GO" id="GO:0006935">
    <property type="term" value="P:chemotaxis"/>
    <property type="evidence" value="ECO:0007669"/>
    <property type="project" value="UniProtKB-UniRule"/>
</dbReference>
<feature type="domain" description="CheR-type methyltransferase" evidence="10">
    <location>
        <begin position="201"/>
        <end position="465"/>
    </location>
</feature>
<proteinExistence type="predicted"/>
<dbReference type="InterPro" id="IPR000673">
    <property type="entry name" value="Sig_transdc_resp-reg_Me-estase"/>
</dbReference>
<reference evidence="11 12" key="1">
    <citation type="submission" date="2019-10" db="EMBL/GenBank/DDBJ databases">
        <title>Rubrobacter sp nov SCSIO 52915 isolated from a deep-sea sediment in the South China Sea.</title>
        <authorList>
            <person name="Chen R.W."/>
        </authorList>
    </citation>
    <scope>NUCLEOTIDE SEQUENCE [LARGE SCALE GENOMIC DNA]</scope>
    <source>
        <strain evidence="11 12">SCSIO 52915</strain>
    </source>
</reference>
<evidence type="ECO:0000256" key="7">
    <source>
        <dbReference type="SAM" id="Coils"/>
    </source>
</evidence>
<dbReference type="PANTHER" id="PTHR24422:SF10">
    <property type="entry name" value="CHEMOTAXIS PROTEIN METHYLTRANSFERASE 2"/>
    <property type="match status" value="1"/>
</dbReference>
<evidence type="ECO:0000256" key="3">
    <source>
        <dbReference type="ARBA" id="ARBA00022603"/>
    </source>
</evidence>
<dbReference type="InterPro" id="IPR022642">
    <property type="entry name" value="CheR_C"/>
</dbReference>
<dbReference type="Pfam" id="PF03705">
    <property type="entry name" value="CheR_N"/>
    <property type="match status" value="1"/>
</dbReference>
<dbReference type="Gene3D" id="3.40.50.150">
    <property type="entry name" value="Vaccinia Virus protein VP39"/>
    <property type="match status" value="1"/>
</dbReference>
<comment type="catalytic activity">
    <reaction evidence="1">
        <text>L-glutamyl-[protein] + S-adenosyl-L-methionine = [protein]-L-glutamate 5-O-methyl ester + S-adenosyl-L-homocysteine</text>
        <dbReference type="Rhea" id="RHEA:24452"/>
        <dbReference type="Rhea" id="RHEA-COMP:10208"/>
        <dbReference type="Rhea" id="RHEA-COMP:10311"/>
        <dbReference type="ChEBI" id="CHEBI:29973"/>
        <dbReference type="ChEBI" id="CHEBI:57856"/>
        <dbReference type="ChEBI" id="CHEBI:59789"/>
        <dbReference type="ChEBI" id="CHEBI:82795"/>
        <dbReference type="EC" id="2.1.1.80"/>
    </reaction>
</comment>
<evidence type="ECO:0000256" key="2">
    <source>
        <dbReference type="ARBA" id="ARBA00012534"/>
    </source>
</evidence>
<dbReference type="InterPro" id="IPR035965">
    <property type="entry name" value="PAS-like_dom_sf"/>
</dbReference>
<dbReference type="CDD" id="cd02440">
    <property type="entry name" value="AdoMet_MTases"/>
    <property type="match status" value="1"/>
</dbReference>
<dbReference type="InterPro" id="IPR013656">
    <property type="entry name" value="PAS_4"/>
</dbReference>
<dbReference type="GO" id="GO:0008983">
    <property type="term" value="F:protein-glutamate O-methyltransferase activity"/>
    <property type="evidence" value="ECO:0007669"/>
    <property type="project" value="UniProtKB-EC"/>
</dbReference>
<dbReference type="InterPro" id="IPR000780">
    <property type="entry name" value="CheR_MeTrfase"/>
</dbReference>
<keyword evidence="7" id="KW-0175">Coiled coil</keyword>
<evidence type="ECO:0000259" key="10">
    <source>
        <dbReference type="PROSITE" id="PS50123"/>
    </source>
</evidence>
<dbReference type="PANTHER" id="PTHR24422">
    <property type="entry name" value="CHEMOTAXIS PROTEIN METHYLTRANSFERASE"/>
    <property type="match status" value="1"/>
</dbReference>
<evidence type="ECO:0000256" key="5">
    <source>
        <dbReference type="ARBA" id="ARBA00022691"/>
    </source>
</evidence>
<organism evidence="11 12">
    <name type="scientific">Rubrobacter marinus</name>
    <dbReference type="NCBI Taxonomy" id="2653852"/>
    <lineage>
        <taxon>Bacteria</taxon>
        <taxon>Bacillati</taxon>
        <taxon>Actinomycetota</taxon>
        <taxon>Rubrobacteria</taxon>
        <taxon>Rubrobacterales</taxon>
        <taxon>Rubrobacteraceae</taxon>
        <taxon>Rubrobacter</taxon>
    </lineage>
</organism>
<feature type="active site" evidence="6">
    <location>
        <position position="42"/>
    </location>
</feature>
<accession>A0A6G8PU05</accession>
<feature type="coiled-coil region" evidence="7">
    <location>
        <begin position="634"/>
        <end position="763"/>
    </location>
</feature>
<dbReference type="RefSeq" id="WP_166395589.1">
    <property type="nucleotide sequence ID" value="NZ_CP045121.1"/>
</dbReference>
<feature type="active site" evidence="6">
    <location>
        <position position="15"/>
    </location>
</feature>
<name>A0A6G8PU05_9ACTN</name>
<dbReference type="SUPFAM" id="SSF52738">
    <property type="entry name" value="Methylesterase CheB, C-terminal domain"/>
    <property type="match status" value="1"/>
</dbReference>
<dbReference type="SMART" id="SM00138">
    <property type="entry name" value="MeTrc"/>
    <property type="match status" value="1"/>
</dbReference>
<evidence type="ECO:0000313" key="12">
    <source>
        <dbReference type="Proteomes" id="UP000502706"/>
    </source>
</evidence>
<dbReference type="InterPro" id="IPR050903">
    <property type="entry name" value="Bact_Chemotaxis_MeTrfase"/>
</dbReference>
<dbReference type="Pfam" id="PF01739">
    <property type="entry name" value="CheR"/>
    <property type="match status" value="1"/>
</dbReference>
<evidence type="ECO:0000259" key="9">
    <source>
        <dbReference type="PROSITE" id="PS50122"/>
    </source>
</evidence>
<dbReference type="EMBL" id="CP045121">
    <property type="protein sequence ID" value="QIN77910.1"/>
    <property type="molecule type" value="Genomic_DNA"/>
</dbReference>
<dbReference type="Pfam" id="PF08448">
    <property type="entry name" value="PAS_4"/>
    <property type="match status" value="1"/>
</dbReference>
<dbReference type="Proteomes" id="UP000502706">
    <property type="component" value="Chromosome"/>
</dbReference>
<dbReference type="Gene3D" id="3.30.450.20">
    <property type="entry name" value="PAS domain"/>
    <property type="match status" value="2"/>
</dbReference>
<feature type="active site" evidence="6">
    <location>
        <position position="133"/>
    </location>
</feature>
<dbReference type="CDD" id="cd16433">
    <property type="entry name" value="CheB"/>
    <property type="match status" value="1"/>
</dbReference>
<gene>
    <name evidence="11" type="ORF">GBA65_04560</name>
</gene>
<dbReference type="SUPFAM" id="SSF47757">
    <property type="entry name" value="Chemotaxis receptor methyltransferase CheR, N-terminal domain"/>
    <property type="match status" value="1"/>
</dbReference>
<evidence type="ECO:0000256" key="6">
    <source>
        <dbReference type="PROSITE-ProRule" id="PRU00050"/>
    </source>
</evidence>